<accession>A0A840PEN8</accession>
<organism evidence="2 3">
    <name type="scientific">Thermocatellispora tengchongensis</name>
    <dbReference type="NCBI Taxonomy" id="1073253"/>
    <lineage>
        <taxon>Bacteria</taxon>
        <taxon>Bacillati</taxon>
        <taxon>Actinomycetota</taxon>
        <taxon>Actinomycetes</taxon>
        <taxon>Streptosporangiales</taxon>
        <taxon>Streptosporangiaceae</taxon>
        <taxon>Thermocatellispora</taxon>
    </lineage>
</organism>
<dbReference type="AlphaFoldDB" id="A0A840PEN8"/>
<evidence type="ECO:0000313" key="3">
    <source>
        <dbReference type="Proteomes" id="UP000578449"/>
    </source>
</evidence>
<evidence type="ECO:0000313" key="2">
    <source>
        <dbReference type="EMBL" id="MBB5137226.1"/>
    </source>
</evidence>
<reference evidence="2 3" key="1">
    <citation type="submission" date="2020-08" db="EMBL/GenBank/DDBJ databases">
        <title>Genomic Encyclopedia of Type Strains, Phase IV (KMG-IV): sequencing the most valuable type-strain genomes for metagenomic binning, comparative biology and taxonomic classification.</title>
        <authorList>
            <person name="Goeker M."/>
        </authorList>
    </citation>
    <scope>NUCLEOTIDE SEQUENCE [LARGE SCALE GENOMIC DNA]</scope>
    <source>
        <strain evidence="2 3">DSM 45615</strain>
    </source>
</reference>
<dbReference type="Proteomes" id="UP000578449">
    <property type="component" value="Unassembled WGS sequence"/>
</dbReference>
<name>A0A840PEN8_9ACTN</name>
<dbReference type="EMBL" id="JACHGN010000017">
    <property type="protein sequence ID" value="MBB5137226.1"/>
    <property type="molecule type" value="Genomic_DNA"/>
</dbReference>
<protein>
    <submittedName>
        <fullName evidence="2">Uncharacterized protein</fullName>
    </submittedName>
</protein>
<dbReference type="RefSeq" id="WP_185054163.1">
    <property type="nucleotide sequence ID" value="NZ_BAABIX010000012.1"/>
</dbReference>
<sequence>MDDEWELVLATRLLTWMAPGGTRVRNHLLVTRAHLHVDADTERVDVVLGETSPMLQDREILANLPLFTPQRTDRLRQRAREGEGVALQGSAAELLQTWCDRGLDTPITYLPKWTPADKAGKLAEVRLAPNRVEEYRGTSHSSRSSGRSRPHGAKRLAADRTRTKGNQHS</sequence>
<proteinExistence type="predicted"/>
<feature type="region of interest" description="Disordered" evidence="1">
    <location>
        <begin position="125"/>
        <end position="169"/>
    </location>
</feature>
<gene>
    <name evidence="2" type="ORF">HNP84_006978</name>
</gene>
<keyword evidence="3" id="KW-1185">Reference proteome</keyword>
<comment type="caution">
    <text evidence="2">The sequence shown here is derived from an EMBL/GenBank/DDBJ whole genome shotgun (WGS) entry which is preliminary data.</text>
</comment>
<evidence type="ECO:0000256" key="1">
    <source>
        <dbReference type="SAM" id="MobiDB-lite"/>
    </source>
</evidence>